<dbReference type="PANTHER" id="PTHR43196">
    <property type="entry name" value="SULFATE ADENYLYLTRANSFERASE SUBUNIT 2"/>
    <property type="match status" value="1"/>
</dbReference>
<dbReference type="AlphaFoldDB" id="A0A646HGL8"/>
<comment type="caution">
    <text evidence="1">The sequence shown here is derived from an EMBL/GenBank/DDBJ whole genome shotgun (WGS) entry which is preliminary data.</text>
</comment>
<reference evidence="2" key="1">
    <citation type="submission" date="2019-09" db="EMBL/GenBank/DDBJ databases">
        <title>Distinct polysaccharide growth profiles of human intestinal Prevotella copri isolates.</title>
        <authorList>
            <person name="Fehlner-Peach H."/>
            <person name="Magnabosco C."/>
            <person name="Raghavan V."/>
            <person name="Scher J.U."/>
            <person name="Tett A."/>
            <person name="Cox L.M."/>
            <person name="Gottsegen C."/>
            <person name="Watters A."/>
            <person name="Wiltshire- Gordon J.D."/>
            <person name="Segata N."/>
            <person name="Bonneau R."/>
            <person name="Littman D.R."/>
        </authorList>
    </citation>
    <scope>NUCLEOTIDE SEQUENCE [LARGE SCALE GENOMIC DNA]</scope>
    <source>
        <strain evidence="2">iP54</strain>
    </source>
</reference>
<dbReference type="InterPro" id="IPR014729">
    <property type="entry name" value="Rossmann-like_a/b/a_fold"/>
</dbReference>
<protein>
    <submittedName>
        <fullName evidence="1">Phosphoadenosine phosphosulfate reductase family protein</fullName>
    </submittedName>
</protein>
<dbReference type="Pfam" id="PF01507">
    <property type="entry name" value="PAPS_reduct"/>
    <property type="match status" value="1"/>
</dbReference>
<dbReference type="InterPro" id="IPR017896">
    <property type="entry name" value="4Fe4S_Fe-S-bd"/>
</dbReference>
<dbReference type="Gene3D" id="3.40.50.620">
    <property type="entry name" value="HUPs"/>
    <property type="match status" value="1"/>
</dbReference>
<dbReference type="PANTHER" id="PTHR43196:SF2">
    <property type="entry name" value="PHOSPHOADENOSINE PHOSPHOSULFATE REDUCTASE"/>
    <property type="match status" value="1"/>
</dbReference>
<dbReference type="PROSITE" id="PS51379">
    <property type="entry name" value="4FE4S_FER_2"/>
    <property type="match status" value="1"/>
</dbReference>
<evidence type="ECO:0000313" key="1">
    <source>
        <dbReference type="EMBL" id="MQN91390.1"/>
    </source>
</evidence>
<dbReference type="RefSeq" id="WP_153112825.1">
    <property type="nucleotide sequence ID" value="NZ_VZAS01000049.1"/>
</dbReference>
<dbReference type="InterPro" id="IPR050128">
    <property type="entry name" value="Sulfate_adenylyltrnsfr_sub2"/>
</dbReference>
<organism evidence="1 2">
    <name type="scientific">Segatella copri</name>
    <dbReference type="NCBI Taxonomy" id="165179"/>
    <lineage>
        <taxon>Bacteria</taxon>
        <taxon>Pseudomonadati</taxon>
        <taxon>Bacteroidota</taxon>
        <taxon>Bacteroidia</taxon>
        <taxon>Bacteroidales</taxon>
        <taxon>Prevotellaceae</taxon>
        <taxon>Segatella</taxon>
    </lineage>
</organism>
<proteinExistence type="predicted"/>
<dbReference type="EMBL" id="VZBQ01000164">
    <property type="protein sequence ID" value="MQN91390.1"/>
    <property type="molecule type" value="Genomic_DNA"/>
</dbReference>
<sequence>MYSYTWDIETGGFLLNSTPLQFSKEPRPVYSKELDILGFDKYWKYDKDDSTPLMWAEANNYIYKGRVVAAMKGGSLDKKPEIKIIEEPEPSGEFLMKVNIKKMVEKNQAILRALVQQTIKQIYNSFVKYRKKGVDVFYVAFSGGKDSVVTLDLVQKALPHNSFKVLFGDTGMEFPDTYETVDYIEKQCQRDNIAFIRAKSKYKPSETWAKFGPPATVNRWCCSVHKTAPQILALREATGIHDFTGMAFIGVRASESVARSGYDYISLGEKHKGQWSCNPILDWNSAELYAYIYSENLYLNKAYTKGNRRAGCLVCPRAAERSDYFARKCYPKEFDQLISAIRSGYEGHFASEANLDQFVTNGGWKARKNGRDLNILSNYEEMEESRKLIIKITNPRTDWKQWIKTIGILQSEVSPYCIETKNGIFEFEVEESDGKLKISLDSAIVKSAPNFIKLFKNVFHKTALCIRCGVCEADCHNGAIHMENGVLRIDDTCKHCSMCHKVERGCLVFKSLERPKGVSSMNKKNKSLNCYSHHAPKMDWFVQFFKYKETFAENHTLGTNMFDFFKRFLKDAELMSNNVIGKTAMTIDRIGLDSMDGWALMLANLVYSPQLNWYVNRLNFNEVASKDYVISTLVEDGAKESWVSDIWSSFARIAELPFSNVGFGQMTKEGKKAVSIMRTPWLSPEPKVILYSLYKFAEACDGYYQFTMSRLYDNNVESNGVSPVKIFGIEEEEMKKILKGLSIKYPEFIGATFTLDLDNINLREDKTAQDVLELF</sequence>
<dbReference type="SUPFAM" id="SSF54862">
    <property type="entry name" value="4Fe-4S ferredoxins"/>
    <property type="match status" value="1"/>
</dbReference>
<evidence type="ECO:0000313" key="2">
    <source>
        <dbReference type="Proteomes" id="UP000420635"/>
    </source>
</evidence>
<accession>A0A646HGL8</accession>
<dbReference type="InterPro" id="IPR002500">
    <property type="entry name" value="PAPS_reduct_dom"/>
</dbReference>
<dbReference type="SUPFAM" id="SSF52402">
    <property type="entry name" value="Adenine nucleotide alpha hydrolases-like"/>
    <property type="match status" value="1"/>
</dbReference>
<dbReference type="Proteomes" id="UP000420635">
    <property type="component" value="Unassembled WGS sequence"/>
</dbReference>
<name>A0A646HGL8_9BACT</name>
<gene>
    <name evidence="1" type="ORF">F7D59_16410</name>
</gene>
<dbReference type="GO" id="GO:0003824">
    <property type="term" value="F:catalytic activity"/>
    <property type="evidence" value="ECO:0007669"/>
    <property type="project" value="InterPro"/>
</dbReference>
<dbReference type="Gene3D" id="3.30.70.20">
    <property type="match status" value="1"/>
</dbReference>